<keyword evidence="2" id="KW-1185">Reference proteome</keyword>
<dbReference type="EMBL" id="BPLQ01009579">
    <property type="protein sequence ID" value="GIY44853.1"/>
    <property type="molecule type" value="Genomic_DNA"/>
</dbReference>
<protein>
    <submittedName>
        <fullName evidence="1">Uncharacterized protein</fullName>
    </submittedName>
</protein>
<accession>A0AAV4TLL6</accession>
<comment type="caution">
    <text evidence="1">The sequence shown here is derived from an EMBL/GenBank/DDBJ whole genome shotgun (WGS) entry which is preliminary data.</text>
</comment>
<proteinExistence type="predicted"/>
<dbReference type="Proteomes" id="UP001054837">
    <property type="component" value="Unassembled WGS sequence"/>
</dbReference>
<reference evidence="1 2" key="1">
    <citation type="submission" date="2021-06" db="EMBL/GenBank/DDBJ databases">
        <title>Caerostris darwini draft genome.</title>
        <authorList>
            <person name="Kono N."/>
            <person name="Arakawa K."/>
        </authorList>
    </citation>
    <scope>NUCLEOTIDE SEQUENCE [LARGE SCALE GENOMIC DNA]</scope>
</reference>
<dbReference type="AlphaFoldDB" id="A0AAV4TLL6"/>
<organism evidence="1 2">
    <name type="scientific">Caerostris darwini</name>
    <dbReference type="NCBI Taxonomy" id="1538125"/>
    <lineage>
        <taxon>Eukaryota</taxon>
        <taxon>Metazoa</taxon>
        <taxon>Ecdysozoa</taxon>
        <taxon>Arthropoda</taxon>
        <taxon>Chelicerata</taxon>
        <taxon>Arachnida</taxon>
        <taxon>Araneae</taxon>
        <taxon>Araneomorphae</taxon>
        <taxon>Entelegynae</taxon>
        <taxon>Araneoidea</taxon>
        <taxon>Araneidae</taxon>
        <taxon>Caerostris</taxon>
    </lineage>
</organism>
<name>A0AAV4TLL6_9ARAC</name>
<sequence length="137" mass="16264">MLRWKQVLHHFMDVPSSEKQHALPQNYNPVVPTHNTTIWRPTWSPLEQTIVQSAPDMESAGTDSATIWRPIRWRQHGAQYGVRWNRQYYNLAPNMESAETDNTTIWRPTWSPLKQTILQSGAQHGVHWNRQHYNRRK</sequence>
<evidence type="ECO:0000313" key="2">
    <source>
        <dbReference type="Proteomes" id="UP001054837"/>
    </source>
</evidence>
<evidence type="ECO:0000313" key="1">
    <source>
        <dbReference type="EMBL" id="GIY44853.1"/>
    </source>
</evidence>
<gene>
    <name evidence="1" type="ORF">CDAR_240851</name>
</gene>